<proteinExistence type="predicted"/>
<feature type="chain" id="PRO_5040886853" evidence="3">
    <location>
        <begin position="29"/>
        <end position="593"/>
    </location>
</feature>
<dbReference type="AlphaFoldDB" id="A0A9X1NEB5"/>
<dbReference type="Proteomes" id="UP001138997">
    <property type="component" value="Unassembled WGS sequence"/>
</dbReference>
<name>A0A9X1NEB5_9ACTN</name>
<feature type="compositionally biased region" description="Low complexity" evidence="1">
    <location>
        <begin position="486"/>
        <end position="508"/>
    </location>
</feature>
<reference evidence="5" key="1">
    <citation type="submission" date="2021-11" db="EMBL/GenBank/DDBJ databases">
        <title>Streptomyces corallinus and Kineosporia corallina sp. nov., two new coral-derived marine actinobacteria.</title>
        <authorList>
            <person name="Buangrab K."/>
            <person name="Sutthacheep M."/>
            <person name="Yeemin T."/>
            <person name="Harunari E."/>
            <person name="Igarashi Y."/>
            <person name="Sripreechasak P."/>
            <person name="Kanchanasin P."/>
            <person name="Tanasupawat S."/>
            <person name="Phongsopitanun W."/>
        </authorList>
    </citation>
    <scope>NUCLEOTIDE SEQUENCE</scope>
    <source>
        <strain evidence="5">JCM 31032</strain>
    </source>
</reference>
<accession>A0A9X1NEB5</accession>
<dbReference type="EMBL" id="JAJOMB010000007">
    <property type="protein sequence ID" value="MCD5312181.1"/>
    <property type="molecule type" value="Genomic_DNA"/>
</dbReference>
<evidence type="ECO:0000313" key="6">
    <source>
        <dbReference type="Proteomes" id="UP001138997"/>
    </source>
</evidence>
<dbReference type="InterPro" id="IPR026870">
    <property type="entry name" value="Zinc_ribbon_dom"/>
</dbReference>
<evidence type="ECO:0000259" key="4">
    <source>
        <dbReference type="Pfam" id="PF13240"/>
    </source>
</evidence>
<dbReference type="RefSeq" id="WP_231442133.1">
    <property type="nucleotide sequence ID" value="NZ_JAJOMB010000007.1"/>
</dbReference>
<feature type="signal peptide" evidence="3">
    <location>
        <begin position="1"/>
        <end position="28"/>
    </location>
</feature>
<keyword evidence="3" id="KW-0732">Signal</keyword>
<keyword evidence="2" id="KW-0472">Membrane</keyword>
<organism evidence="5 6">
    <name type="scientific">Kineosporia babensis</name>
    <dbReference type="NCBI Taxonomy" id="499548"/>
    <lineage>
        <taxon>Bacteria</taxon>
        <taxon>Bacillati</taxon>
        <taxon>Actinomycetota</taxon>
        <taxon>Actinomycetes</taxon>
        <taxon>Kineosporiales</taxon>
        <taxon>Kineosporiaceae</taxon>
        <taxon>Kineosporia</taxon>
    </lineage>
</organism>
<feature type="region of interest" description="Disordered" evidence="1">
    <location>
        <begin position="471"/>
        <end position="565"/>
    </location>
</feature>
<feature type="transmembrane region" description="Helical" evidence="2">
    <location>
        <begin position="442"/>
        <end position="466"/>
    </location>
</feature>
<keyword evidence="2" id="KW-1133">Transmembrane helix</keyword>
<comment type="caution">
    <text evidence="5">The sequence shown here is derived from an EMBL/GenBank/DDBJ whole genome shotgun (WGS) entry which is preliminary data.</text>
</comment>
<feature type="compositionally biased region" description="Basic and acidic residues" evidence="1">
    <location>
        <begin position="537"/>
        <end position="548"/>
    </location>
</feature>
<gene>
    <name evidence="5" type="ORF">LR394_14825</name>
</gene>
<feature type="compositionally biased region" description="Low complexity" evidence="1">
    <location>
        <begin position="61"/>
        <end position="71"/>
    </location>
</feature>
<keyword evidence="2" id="KW-0812">Transmembrane</keyword>
<feature type="region of interest" description="Disordered" evidence="1">
    <location>
        <begin position="45"/>
        <end position="77"/>
    </location>
</feature>
<sequence>MRPRQRTCRRSRTAALGLALCLLATVWAAQSAAALHSADFRPANYTEPAGGHDGHSGGGNPSPSAGSSPTASEHDADAHVDLPQGNQEWSTPDLIAQGALVRVETVADVYVALHHFHVENYGYPEVGDPQAVASGAFVNAQGLVITSKGALYDDEKQIERFATWGINKAFVDAKFLKELPDDPFARTTITGATKGELADTPPTDPAMNDRLQDCYDWKTSHHCAVFVVMHQKIVPSVQDKGSAELEGLAQSDARVAAVSTQPRGITPLTLQLANPEPGAKYWVVSSRGVNEEPLVGTGTLTDSEQDPISAADLAKWDKEFGDLAEGAPVVSARGDLVAFLGTAAGSDELAAVSASHISNDLRTFGLTRDSSPVDAQFQDGLELFEAAQFAAAVPKLEVAVQESGGQRVARDLLARAEQKAGSAEDLSDEADVLAVTDQDEGWSGLAIAVFSALVILVLIGVGIAVAMSRRHDEGGPENQGDEEADPGTPTGGPTSSSSNPSQATNPTSQPTNPSQATNPGQATNSTALFATGTTDVKSGEEPTLKRGEPNQPQPQPLSRPSGGFCRQCGTQLSPGDRFCYSCGAPSSATVSKG</sequence>
<protein>
    <submittedName>
        <fullName evidence="5">Zinc ribbon domain-containing protein</fullName>
    </submittedName>
</protein>
<evidence type="ECO:0000313" key="5">
    <source>
        <dbReference type="EMBL" id="MCD5312181.1"/>
    </source>
</evidence>
<evidence type="ECO:0000256" key="3">
    <source>
        <dbReference type="SAM" id="SignalP"/>
    </source>
</evidence>
<dbReference type="Pfam" id="PF13240">
    <property type="entry name" value="Zn_Ribbon_1"/>
    <property type="match status" value="1"/>
</dbReference>
<keyword evidence="6" id="KW-1185">Reference proteome</keyword>
<feature type="domain" description="Zinc-ribbon" evidence="4">
    <location>
        <begin position="564"/>
        <end position="585"/>
    </location>
</feature>
<evidence type="ECO:0000256" key="2">
    <source>
        <dbReference type="SAM" id="Phobius"/>
    </source>
</evidence>
<feature type="compositionally biased region" description="Polar residues" evidence="1">
    <location>
        <begin position="509"/>
        <end position="536"/>
    </location>
</feature>
<evidence type="ECO:0000256" key="1">
    <source>
        <dbReference type="SAM" id="MobiDB-lite"/>
    </source>
</evidence>